<evidence type="ECO:0000313" key="11">
    <source>
        <dbReference type="Proteomes" id="UP000075884"/>
    </source>
</evidence>
<dbReference type="GO" id="GO:0003729">
    <property type="term" value="F:mRNA binding"/>
    <property type="evidence" value="ECO:0007669"/>
    <property type="project" value="TreeGrafter"/>
</dbReference>
<dbReference type="GO" id="GO:0005634">
    <property type="term" value="C:nucleus"/>
    <property type="evidence" value="ECO:0007669"/>
    <property type="project" value="UniProtKB-SubCell"/>
</dbReference>
<dbReference type="InterPro" id="IPR047131">
    <property type="entry name" value="RBFOX1-like"/>
</dbReference>
<evidence type="ECO:0000256" key="6">
    <source>
        <dbReference type="ARBA" id="ARBA00023187"/>
    </source>
</evidence>
<dbReference type="InterPro" id="IPR034237">
    <property type="entry name" value="FOX1_RRM"/>
</dbReference>
<dbReference type="Proteomes" id="UP000075884">
    <property type="component" value="Unassembled WGS sequence"/>
</dbReference>
<organism evidence="10 11">
    <name type="scientific">Anopheles dirus</name>
    <dbReference type="NCBI Taxonomy" id="7168"/>
    <lineage>
        <taxon>Eukaryota</taxon>
        <taxon>Metazoa</taxon>
        <taxon>Ecdysozoa</taxon>
        <taxon>Arthropoda</taxon>
        <taxon>Hexapoda</taxon>
        <taxon>Insecta</taxon>
        <taxon>Pterygota</taxon>
        <taxon>Neoptera</taxon>
        <taxon>Endopterygota</taxon>
        <taxon>Diptera</taxon>
        <taxon>Nematocera</taxon>
        <taxon>Culicoidea</taxon>
        <taxon>Culicidae</taxon>
        <taxon>Anophelinae</taxon>
        <taxon>Anopheles</taxon>
    </lineage>
</organism>
<reference evidence="10" key="2">
    <citation type="submission" date="2020-05" db="UniProtKB">
        <authorList>
            <consortium name="EnsemblMetazoa"/>
        </authorList>
    </citation>
    <scope>IDENTIFICATION</scope>
    <source>
        <strain evidence="10">WRAIR2</strain>
    </source>
</reference>
<keyword evidence="6" id="KW-0508">mRNA splicing</keyword>
<dbReference type="GO" id="GO:0006397">
    <property type="term" value="P:mRNA processing"/>
    <property type="evidence" value="ECO:0007669"/>
    <property type="project" value="UniProtKB-KW"/>
</dbReference>
<sequence>MTSSASAVALAQQHHQQTTLIQAQLQQQQQQQLNGQQATQLQQQQQVVVSSQQQQQQSQSVAAAVAALTDSKSQPKRLHVSNIPFRFRDPDLRSMFGQFGNILDVEIIFNERGSKGFGFVTFANSSDAERARERLHGTVVEGRKIE</sequence>
<dbReference type="VEuPathDB" id="VectorBase:ADIR008834"/>
<dbReference type="PANTHER" id="PTHR15597:SF22">
    <property type="entry name" value="RNA-BINDING FOX PROTEIN 1, ISOFORM H"/>
    <property type="match status" value="1"/>
</dbReference>
<evidence type="ECO:0000256" key="3">
    <source>
        <dbReference type="ARBA" id="ARBA00022490"/>
    </source>
</evidence>
<dbReference type="PROSITE" id="PS50102">
    <property type="entry name" value="RRM"/>
    <property type="match status" value="1"/>
</dbReference>
<evidence type="ECO:0000256" key="8">
    <source>
        <dbReference type="PROSITE-ProRule" id="PRU00176"/>
    </source>
</evidence>
<keyword evidence="7" id="KW-0539">Nucleus</keyword>
<dbReference type="GO" id="GO:0000381">
    <property type="term" value="P:regulation of alternative mRNA splicing, via spliceosome"/>
    <property type="evidence" value="ECO:0007669"/>
    <property type="project" value="InterPro"/>
</dbReference>
<dbReference type="SUPFAM" id="SSF54928">
    <property type="entry name" value="RNA-binding domain, RBD"/>
    <property type="match status" value="1"/>
</dbReference>
<dbReference type="AlphaFoldDB" id="A0A182NME9"/>
<dbReference type="PANTHER" id="PTHR15597">
    <property type="entry name" value="ATAXIN 2-BINDING PROTEIN 1-RELATED"/>
    <property type="match status" value="1"/>
</dbReference>
<evidence type="ECO:0000256" key="1">
    <source>
        <dbReference type="ARBA" id="ARBA00004123"/>
    </source>
</evidence>
<comment type="subcellular location">
    <subcellularLocation>
        <location evidence="2">Cytoplasm</location>
    </subcellularLocation>
    <subcellularLocation>
        <location evidence="1">Nucleus</location>
    </subcellularLocation>
</comment>
<keyword evidence="3" id="KW-0963">Cytoplasm</keyword>
<evidence type="ECO:0000313" key="10">
    <source>
        <dbReference type="EnsemblMetazoa" id="ADIR008834-PA"/>
    </source>
</evidence>
<feature type="domain" description="RRM" evidence="9">
    <location>
        <begin position="76"/>
        <end position="146"/>
    </location>
</feature>
<dbReference type="GO" id="GO:0007399">
    <property type="term" value="P:nervous system development"/>
    <property type="evidence" value="ECO:0007669"/>
    <property type="project" value="InterPro"/>
</dbReference>
<dbReference type="InterPro" id="IPR012677">
    <property type="entry name" value="Nucleotide-bd_a/b_plait_sf"/>
</dbReference>
<evidence type="ECO:0000256" key="2">
    <source>
        <dbReference type="ARBA" id="ARBA00004496"/>
    </source>
</evidence>
<keyword evidence="4" id="KW-0507">mRNA processing</keyword>
<protein>
    <recommendedName>
        <fullName evidence="9">RRM domain-containing protein</fullName>
    </recommendedName>
</protein>
<dbReference type="InterPro" id="IPR035979">
    <property type="entry name" value="RBD_domain_sf"/>
</dbReference>
<dbReference type="Gene3D" id="3.30.70.330">
    <property type="match status" value="1"/>
</dbReference>
<evidence type="ECO:0000256" key="4">
    <source>
        <dbReference type="ARBA" id="ARBA00022664"/>
    </source>
</evidence>
<evidence type="ECO:0000259" key="9">
    <source>
        <dbReference type="PROSITE" id="PS50102"/>
    </source>
</evidence>
<dbReference type="CDD" id="cd12407">
    <property type="entry name" value="RRM_FOX1_like"/>
    <property type="match status" value="1"/>
</dbReference>
<evidence type="ECO:0000256" key="7">
    <source>
        <dbReference type="ARBA" id="ARBA00023242"/>
    </source>
</evidence>
<dbReference type="InterPro" id="IPR000504">
    <property type="entry name" value="RRM_dom"/>
</dbReference>
<dbReference type="EnsemblMetazoa" id="ADIR008834-RA">
    <property type="protein sequence ID" value="ADIR008834-PA"/>
    <property type="gene ID" value="ADIR008834"/>
</dbReference>
<dbReference type="STRING" id="7168.A0A182NME9"/>
<keyword evidence="11" id="KW-1185">Reference proteome</keyword>
<proteinExistence type="predicted"/>
<name>A0A182NME9_9DIPT</name>
<reference evidence="11" key="1">
    <citation type="submission" date="2013-03" db="EMBL/GenBank/DDBJ databases">
        <title>The Genome Sequence of Anopheles dirus WRAIR2.</title>
        <authorList>
            <consortium name="The Broad Institute Genomics Platform"/>
            <person name="Neafsey D.E."/>
            <person name="Walton C."/>
            <person name="Walker B."/>
            <person name="Young S.K."/>
            <person name="Zeng Q."/>
            <person name="Gargeya S."/>
            <person name="Fitzgerald M."/>
            <person name="Haas B."/>
            <person name="Abouelleil A."/>
            <person name="Allen A.W."/>
            <person name="Alvarado L."/>
            <person name="Arachchi H.M."/>
            <person name="Berlin A.M."/>
            <person name="Chapman S.B."/>
            <person name="Gainer-Dewar J."/>
            <person name="Goldberg J."/>
            <person name="Griggs A."/>
            <person name="Gujja S."/>
            <person name="Hansen M."/>
            <person name="Howarth C."/>
            <person name="Imamovic A."/>
            <person name="Ireland A."/>
            <person name="Larimer J."/>
            <person name="McCowan C."/>
            <person name="Murphy C."/>
            <person name="Pearson M."/>
            <person name="Poon T.W."/>
            <person name="Priest M."/>
            <person name="Roberts A."/>
            <person name="Saif S."/>
            <person name="Shea T."/>
            <person name="Sisk P."/>
            <person name="Sykes S."/>
            <person name="Wortman J."/>
            <person name="Nusbaum C."/>
            <person name="Birren B."/>
        </authorList>
    </citation>
    <scope>NUCLEOTIDE SEQUENCE [LARGE SCALE GENOMIC DNA]</scope>
    <source>
        <strain evidence="11">WRAIR2</strain>
    </source>
</reference>
<accession>A0A182NME9</accession>
<dbReference type="GO" id="GO:0005737">
    <property type="term" value="C:cytoplasm"/>
    <property type="evidence" value="ECO:0007669"/>
    <property type="project" value="UniProtKB-SubCell"/>
</dbReference>
<dbReference type="GO" id="GO:0008380">
    <property type="term" value="P:RNA splicing"/>
    <property type="evidence" value="ECO:0007669"/>
    <property type="project" value="UniProtKB-KW"/>
</dbReference>
<dbReference type="FunFam" id="3.30.70.330:FF:000375">
    <property type="entry name" value="RNA binding fox-1 homolog 1"/>
    <property type="match status" value="1"/>
</dbReference>
<dbReference type="SMART" id="SM00360">
    <property type="entry name" value="RRM"/>
    <property type="match status" value="1"/>
</dbReference>
<keyword evidence="5 8" id="KW-0694">RNA-binding</keyword>
<dbReference type="Pfam" id="PF00076">
    <property type="entry name" value="RRM_1"/>
    <property type="match status" value="1"/>
</dbReference>
<evidence type="ECO:0000256" key="5">
    <source>
        <dbReference type="ARBA" id="ARBA00022884"/>
    </source>
</evidence>